<dbReference type="InterPro" id="IPR048670">
    <property type="entry name" value="IF5A-like_N"/>
</dbReference>
<evidence type="ECO:0000256" key="1">
    <source>
        <dbReference type="ARBA" id="ARBA00004397"/>
    </source>
</evidence>
<reference evidence="3" key="1">
    <citation type="submission" date="2020-12" db="EMBL/GenBank/DDBJ databases">
        <authorList>
            <consortium name="Molecular Ecology Group"/>
        </authorList>
    </citation>
    <scope>NUCLEOTIDE SEQUENCE</scope>
    <source>
        <strain evidence="3">TBG_1078</strain>
    </source>
</reference>
<name>A0A811Y9M8_NYCPR</name>
<dbReference type="Proteomes" id="UP000645828">
    <property type="component" value="Unassembled WGS sequence"/>
</dbReference>
<keyword evidence="4" id="KW-1185">Reference proteome</keyword>
<dbReference type="GO" id="GO:0003746">
    <property type="term" value="F:translation elongation factor activity"/>
    <property type="evidence" value="ECO:0007669"/>
    <property type="project" value="InterPro"/>
</dbReference>
<dbReference type="InterPro" id="IPR008991">
    <property type="entry name" value="Translation_prot_SH3-like_sf"/>
</dbReference>
<proteinExistence type="predicted"/>
<dbReference type="GO" id="GO:0005789">
    <property type="term" value="C:endoplasmic reticulum membrane"/>
    <property type="evidence" value="ECO:0007669"/>
    <property type="project" value="UniProtKB-SubCell"/>
</dbReference>
<dbReference type="GO" id="GO:0043022">
    <property type="term" value="F:ribosome binding"/>
    <property type="evidence" value="ECO:0007669"/>
    <property type="project" value="InterPro"/>
</dbReference>
<comment type="caution">
    <text evidence="3">The sequence shown here is derived from an EMBL/GenBank/DDBJ whole genome shotgun (WGS) entry which is preliminary data.</text>
</comment>
<evidence type="ECO:0000313" key="3">
    <source>
        <dbReference type="EMBL" id="CAD7673329.1"/>
    </source>
</evidence>
<sequence length="78" mass="9243">MQCLALCENSFLVFKGQPCKILEMLTPHTGKWFHQDICPSTLNMDIPNIKRYDYQTWGGIKREKPKLPPCWPFVFLWL</sequence>
<evidence type="ECO:0000259" key="2">
    <source>
        <dbReference type="Pfam" id="PF21485"/>
    </source>
</evidence>
<dbReference type="EMBL" id="CAJHUB010000671">
    <property type="protein sequence ID" value="CAD7673329.1"/>
    <property type="molecule type" value="Genomic_DNA"/>
</dbReference>
<dbReference type="Gene3D" id="2.30.30.30">
    <property type="match status" value="1"/>
</dbReference>
<organism evidence="3 4">
    <name type="scientific">Nyctereutes procyonoides</name>
    <name type="common">Raccoon dog</name>
    <name type="synonym">Canis procyonoides</name>
    <dbReference type="NCBI Taxonomy" id="34880"/>
    <lineage>
        <taxon>Eukaryota</taxon>
        <taxon>Metazoa</taxon>
        <taxon>Chordata</taxon>
        <taxon>Craniata</taxon>
        <taxon>Vertebrata</taxon>
        <taxon>Euteleostomi</taxon>
        <taxon>Mammalia</taxon>
        <taxon>Eutheria</taxon>
        <taxon>Laurasiatheria</taxon>
        <taxon>Carnivora</taxon>
        <taxon>Caniformia</taxon>
        <taxon>Canidae</taxon>
        <taxon>Nyctereutes</taxon>
    </lineage>
</organism>
<dbReference type="Pfam" id="PF21485">
    <property type="entry name" value="IF5A-like_N"/>
    <property type="match status" value="1"/>
</dbReference>
<dbReference type="GO" id="GO:0045901">
    <property type="term" value="P:positive regulation of translational elongation"/>
    <property type="evidence" value="ECO:0007669"/>
    <property type="project" value="InterPro"/>
</dbReference>
<protein>
    <submittedName>
        <fullName evidence="3">(raccoon dog) hypothetical protein</fullName>
    </submittedName>
</protein>
<dbReference type="SUPFAM" id="SSF50104">
    <property type="entry name" value="Translation proteins SH3-like domain"/>
    <property type="match status" value="1"/>
</dbReference>
<dbReference type="PANTHER" id="PTHR11673">
    <property type="entry name" value="TRANSLATION INITIATION FACTOR 5A FAMILY MEMBER"/>
    <property type="match status" value="1"/>
</dbReference>
<dbReference type="InterPro" id="IPR001884">
    <property type="entry name" value="IF5A-like"/>
</dbReference>
<dbReference type="AlphaFoldDB" id="A0A811Y9M8"/>
<dbReference type="GO" id="GO:0003723">
    <property type="term" value="F:RNA binding"/>
    <property type="evidence" value="ECO:0007669"/>
    <property type="project" value="InterPro"/>
</dbReference>
<gene>
    <name evidence="3" type="ORF">NYPRO_LOCUS6124</name>
</gene>
<accession>A0A811Y9M8</accession>
<evidence type="ECO:0000313" key="4">
    <source>
        <dbReference type="Proteomes" id="UP000645828"/>
    </source>
</evidence>
<feature type="domain" description="Translation initiation factor 5A-like N-terminal" evidence="2">
    <location>
        <begin position="1"/>
        <end position="37"/>
    </location>
</feature>
<dbReference type="InterPro" id="IPR014722">
    <property type="entry name" value="Rib_uL2_dom2"/>
</dbReference>
<comment type="subcellular location">
    <subcellularLocation>
        <location evidence="1">Endoplasmic reticulum membrane</location>
        <topology evidence="1">Peripheral membrane protein</topology>
        <orientation evidence="1">Cytoplasmic side</orientation>
    </subcellularLocation>
</comment>